<gene>
    <name evidence="2" type="ORF">SAMN05444365_104124</name>
</gene>
<evidence type="ECO:0008006" key="4">
    <source>
        <dbReference type="Google" id="ProtNLM"/>
    </source>
</evidence>
<feature type="transmembrane region" description="Helical" evidence="1">
    <location>
        <begin position="157"/>
        <end position="187"/>
    </location>
</feature>
<proteinExistence type="predicted"/>
<accession>A0A1H3NT16</accession>
<dbReference type="STRING" id="405436.SAMN05444365_104124"/>
<dbReference type="Proteomes" id="UP000242415">
    <property type="component" value="Unassembled WGS sequence"/>
</dbReference>
<feature type="transmembrane region" description="Helical" evidence="1">
    <location>
        <begin position="135"/>
        <end position="151"/>
    </location>
</feature>
<evidence type="ECO:0000313" key="3">
    <source>
        <dbReference type="Proteomes" id="UP000242415"/>
    </source>
</evidence>
<keyword evidence="1" id="KW-1133">Transmembrane helix</keyword>
<keyword evidence="1" id="KW-0472">Membrane</keyword>
<protein>
    <recommendedName>
        <fullName evidence="4">4-amino-4-deoxy-L-arabinose transferase</fullName>
    </recommendedName>
</protein>
<name>A0A1H3NT16_9ACTN</name>
<feature type="transmembrane region" description="Helical" evidence="1">
    <location>
        <begin position="392"/>
        <end position="414"/>
    </location>
</feature>
<sequence>MALLFGLAGVGYRLVLMLLTVPGTNSDEATFGLAALHIAQGREFPVYMYGQHYMGVLESYLAAPLFALFGPSWVLLRLPLLLLFAAFLYLMYRLTRELYSPWLATVTVGLLALGSERVVRDQMTAAGGRPETKPALVLLVLIAIALAQRRVRRRWLAYTAFGLLAGATLWSDWLAVPYLAAAAAVLLAGVGRRLLGAPGLLVLGAFVVGAAPLLWDSLTAPPGKDAISVFRQLETIGGDRPTTAAEHLDGGVLQGVPLATGLCPPTGCARWQMAWGALYVPLLLVAAAMALAGLVRARRTAGVGDAAGAAPTGRPARPWIRHVATLALAAAAVASVVSYARSPASAVTPLASARYLTDLQISLPVALWPLWRATRWARPAAAVRAPARVVGAAALGVLAAVIAAMLVGTTTLVARVGSIRAEEQRASAMAAALREAGVRHVYGEYWTCNRLTFTTREQVVCAVLGQTLRPGQDRYDPYPRRVRAADRPGFVFARDGAADRAFAARLRGRGITARVTEVGDYRIYRPDVTVHPWR</sequence>
<feature type="transmembrane region" description="Helical" evidence="1">
    <location>
        <begin position="74"/>
        <end position="92"/>
    </location>
</feature>
<keyword evidence="3" id="KW-1185">Reference proteome</keyword>
<feature type="transmembrane region" description="Helical" evidence="1">
    <location>
        <begin position="98"/>
        <end position="114"/>
    </location>
</feature>
<evidence type="ECO:0000256" key="1">
    <source>
        <dbReference type="SAM" id="Phobius"/>
    </source>
</evidence>
<organism evidence="2 3">
    <name type="scientific">Micromonospora pattaloongensis</name>
    <dbReference type="NCBI Taxonomy" id="405436"/>
    <lineage>
        <taxon>Bacteria</taxon>
        <taxon>Bacillati</taxon>
        <taxon>Actinomycetota</taxon>
        <taxon>Actinomycetes</taxon>
        <taxon>Micromonosporales</taxon>
        <taxon>Micromonosporaceae</taxon>
        <taxon>Micromonospora</taxon>
    </lineage>
</organism>
<dbReference type="AlphaFoldDB" id="A0A1H3NT16"/>
<feature type="transmembrane region" description="Helical" evidence="1">
    <location>
        <begin position="274"/>
        <end position="295"/>
    </location>
</feature>
<keyword evidence="1" id="KW-0812">Transmembrane</keyword>
<dbReference type="EMBL" id="FNPH01000004">
    <property type="protein sequence ID" value="SDY91575.1"/>
    <property type="molecule type" value="Genomic_DNA"/>
</dbReference>
<reference evidence="3" key="1">
    <citation type="submission" date="2016-10" db="EMBL/GenBank/DDBJ databases">
        <authorList>
            <person name="Varghese N."/>
            <person name="Submissions S."/>
        </authorList>
    </citation>
    <scope>NUCLEOTIDE SEQUENCE [LARGE SCALE GENOMIC DNA]</scope>
    <source>
        <strain evidence="3">DSM 45245</strain>
    </source>
</reference>
<evidence type="ECO:0000313" key="2">
    <source>
        <dbReference type="EMBL" id="SDY91575.1"/>
    </source>
</evidence>
<feature type="transmembrane region" description="Helical" evidence="1">
    <location>
        <begin position="194"/>
        <end position="215"/>
    </location>
</feature>